<protein>
    <recommendedName>
        <fullName evidence="7">Ubiquitin-like domain-containing protein</fullName>
    </recommendedName>
</protein>
<evidence type="ECO:0000313" key="5">
    <source>
        <dbReference type="EMBL" id="OAL29179.1"/>
    </source>
</evidence>
<reference evidence="5 6" key="1">
    <citation type="submission" date="2016-03" db="EMBL/GenBank/DDBJ databases">
        <title>The draft genome sequence of Fonsecaea nubica causative agent of cutaneous subcutaneous infection in human host.</title>
        <authorList>
            <person name="Costa F."/>
            <person name="Sybren D.H."/>
            <person name="Raittz R.T."/>
            <person name="Weiss V.A."/>
            <person name="Leao A.C."/>
            <person name="Gomes R."/>
            <person name="De Souza E.M."/>
            <person name="Pedrosa F.O."/>
            <person name="Steffens M.B."/>
            <person name="Bombassaro A."/>
            <person name="Tadra-Sfeir M.Z."/>
            <person name="Moreno L.F."/>
            <person name="Najafzadeh M.J."/>
            <person name="Felipe M.S."/>
            <person name="Teixeira M."/>
            <person name="Sun J."/>
            <person name="Xi L."/>
            <person name="Castro M.A."/>
            <person name="Vicente V.A."/>
        </authorList>
    </citation>
    <scope>NUCLEOTIDE SEQUENCE [LARGE SCALE GENOMIC DNA]</scope>
    <source>
        <strain evidence="5 6">CBS 269.64</strain>
    </source>
</reference>
<gene>
    <name evidence="5" type="ORF">AYO20_09232</name>
</gene>
<feature type="compositionally biased region" description="Low complexity" evidence="1">
    <location>
        <begin position="191"/>
        <end position="206"/>
    </location>
</feature>
<keyword evidence="2" id="KW-0472">Membrane</keyword>
<feature type="domain" description="DSC E3 ubiquitin ligase complex subunit 3 C-terminal" evidence="4">
    <location>
        <begin position="207"/>
        <end position="341"/>
    </location>
</feature>
<organism evidence="5 6">
    <name type="scientific">Fonsecaea nubica</name>
    <dbReference type="NCBI Taxonomy" id="856822"/>
    <lineage>
        <taxon>Eukaryota</taxon>
        <taxon>Fungi</taxon>
        <taxon>Dikarya</taxon>
        <taxon>Ascomycota</taxon>
        <taxon>Pezizomycotina</taxon>
        <taxon>Eurotiomycetes</taxon>
        <taxon>Chaetothyriomycetidae</taxon>
        <taxon>Chaetothyriales</taxon>
        <taxon>Herpotrichiellaceae</taxon>
        <taxon>Fonsecaea</taxon>
    </lineage>
</organism>
<dbReference type="RefSeq" id="XP_022496492.1">
    <property type="nucleotide sequence ID" value="XM_022647503.1"/>
</dbReference>
<dbReference type="EMBL" id="LVCJ01000083">
    <property type="protein sequence ID" value="OAL29179.1"/>
    <property type="molecule type" value="Genomic_DNA"/>
</dbReference>
<accession>A0A178CGT8</accession>
<dbReference type="Pfam" id="PF10302">
    <property type="entry name" value="Dsc3_N"/>
    <property type="match status" value="1"/>
</dbReference>
<proteinExistence type="predicted"/>
<feature type="region of interest" description="Disordered" evidence="1">
    <location>
        <begin position="98"/>
        <end position="146"/>
    </location>
</feature>
<evidence type="ECO:0000259" key="3">
    <source>
        <dbReference type="Pfam" id="PF10302"/>
    </source>
</evidence>
<evidence type="ECO:0008006" key="7">
    <source>
        <dbReference type="Google" id="ProtNLM"/>
    </source>
</evidence>
<dbReference type="GeneID" id="34592631"/>
<name>A0A178CGT8_9EURO</name>
<evidence type="ECO:0000256" key="1">
    <source>
        <dbReference type="SAM" id="MobiDB-lite"/>
    </source>
</evidence>
<feature type="transmembrane region" description="Helical" evidence="2">
    <location>
        <begin position="325"/>
        <end position="343"/>
    </location>
</feature>
<feature type="transmembrane region" description="Helical" evidence="2">
    <location>
        <begin position="294"/>
        <end position="313"/>
    </location>
</feature>
<evidence type="ECO:0000256" key="2">
    <source>
        <dbReference type="SAM" id="Phobius"/>
    </source>
</evidence>
<dbReference type="GO" id="GO:0005783">
    <property type="term" value="C:endoplasmic reticulum"/>
    <property type="evidence" value="ECO:0007669"/>
    <property type="project" value="TreeGrafter"/>
</dbReference>
<comment type="caution">
    <text evidence="5">The sequence shown here is derived from an EMBL/GenBank/DDBJ whole genome shotgun (WGS) entry which is preliminary data.</text>
</comment>
<dbReference type="OrthoDB" id="2556122at2759"/>
<sequence>MSLKPPLLAVPSRHQQQPRDDQQQQQQQEDYDFEITIRFSASLPDLLLSIPASLNANTATLKQLIRSRISDAYAKHRIRLIHAGKALVDDVPLTASLKRNVSRPPSRIGTPGPYDERSNGSATAGNSGGDRRLELGNKGKQPVRDPPAQARIYIHCSIGDIVLSAAELAAEAAIAASAKASEDQDEDAKAATDPAQQQQTTTTPAPRGFDRLLNAGFSATEVQSLRLQFLAIQAHTHTPDTMPSPNTLRNMEDRWLDNSTTGANADLGTDTAAGSVAGIVGGDDDIQAGALDDIIWGTAMGFFWPVGCLVWGVREEGIWSQRRKMAVIVGFLLNIGLGIIRYTG</sequence>
<feature type="region of interest" description="Disordered" evidence="1">
    <location>
        <begin position="180"/>
        <end position="208"/>
    </location>
</feature>
<feature type="domain" description="DSC E3 ubiquitin ligase complex subunit 3 ubiquitin-like" evidence="3">
    <location>
        <begin position="34"/>
        <end position="161"/>
    </location>
</feature>
<keyword evidence="2" id="KW-0812">Transmembrane</keyword>
<dbReference type="PANTHER" id="PTHR28049:SF1">
    <property type="entry name" value="DSC E3 UBIQUITIN LIGASE COMPLEX SUBUNIT 3"/>
    <property type="match status" value="1"/>
</dbReference>
<feature type="region of interest" description="Disordered" evidence="1">
    <location>
        <begin position="1"/>
        <end position="28"/>
    </location>
</feature>
<dbReference type="GO" id="GO:0044695">
    <property type="term" value="C:Dsc E3 ubiquitin ligase complex"/>
    <property type="evidence" value="ECO:0007669"/>
    <property type="project" value="InterPro"/>
</dbReference>
<dbReference type="InterPro" id="IPR019413">
    <property type="entry name" value="Dsc3_ub-like_dom"/>
</dbReference>
<keyword evidence="2" id="KW-1133">Transmembrane helix</keyword>
<dbReference type="InterPro" id="IPR045226">
    <property type="entry name" value="Dsc3"/>
</dbReference>
<dbReference type="InterPro" id="IPR025390">
    <property type="entry name" value="Dsc3_C"/>
</dbReference>
<dbReference type="SUPFAM" id="SSF54236">
    <property type="entry name" value="Ubiquitin-like"/>
    <property type="match status" value="1"/>
</dbReference>
<dbReference type="AlphaFoldDB" id="A0A178CGT8"/>
<dbReference type="Pfam" id="PF13373">
    <property type="entry name" value="Dsc3_C"/>
    <property type="match status" value="1"/>
</dbReference>
<dbReference type="InterPro" id="IPR029071">
    <property type="entry name" value="Ubiquitin-like_domsf"/>
</dbReference>
<dbReference type="PANTHER" id="PTHR28049">
    <property type="entry name" value="TRANSMEMBRANE PROTEIN YOR223W"/>
    <property type="match status" value="1"/>
</dbReference>
<keyword evidence="6" id="KW-1185">Reference proteome</keyword>
<evidence type="ECO:0000259" key="4">
    <source>
        <dbReference type="Pfam" id="PF13373"/>
    </source>
</evidence>
<evidence type="ECO:0000313" key="6">
    <source>
        <dbReference type="Proteomes" id="UP000185904"/>
    </source>
</evidence>
<dbReference type="Proteomes" id="UP000185904">
    <property type="component" value="Unassembled WGS sequence"/>
</dbReference>